<organism evidence="2 3">
    <name type="scientific">Liparis tanakae</name>
    <name type="common">Tanaka's snailfish</name>
    <dbReference type="NCBI Taxonomy" id="230148"/>
    <lineage>
        <taxon>Eukaryota</taxon>
        <taxon>Metazoa</taxon>
        <taxon>Chordata</taxon>
        <taxon>Craniata</taxon>
        <taxon>Vertebrata</taxon>
        <taxon>Euteleostomi</taxon>
        <taxon>Actinopterygii</taxon>
        <taxon>Neopterygii</taxon>
        <taxon>Teleostei</taxon>
        <taxon>Neoteleostei</taxon>
        <taxon>Acanthomorphata</taxon>
        <taxon>Eupercaria</taxon>
        <taxon>Perciformes</taxon>
        <taxon>Cottioidei</taxon>
        <taxon>Cottales</taxon>
        <taxon>Liparidae</taxon>
        <taxon>Liparis</taxon>
    </lineage>
</organism>
<dbReference type="AlphaFoldDB" id="A0A4Z2EWB3"/>
<evidence type="ECO:0000313" key="3">
    <source>
        <dbReference type="Proteomes" id="UP000314294"/>
    </source>
</evidence>
<name>A0A4Z2EWB3_9TELE</name>
<protein>
    <submittedName>
        <fullName evidence="2">Uncharacterized protein</fullName>
    </submittedName>
</protein>
<accession>A0A4Z2EWB3</accession>
<evidence type="ECO:0000313" key="2">
    <source>
        <dbReference type="EMBL" id="TNN33099.1"/>
    </source>
</evidence>
<sequence length="70" mass="7616">MACSSQIMTSSQTSAGLLLKKSVVMQMELPTCSGLRLNLKQQSLLHQTRGSKSEVRTGAECSENPEVYPD</sequence>
<proteinExistence type="predicted"/>
<dbReference type="EMBL" id="SRLO01002359">
    <property type="protein sequence ID" value="TNN33099.1"/>
    <property type="molecule type" value="Genomic_DNA"/>
</dbReference>
<keyword evidence="3" id="KW-1185">Reference proteome</keyword>
<feature type="region of interest" description="Disordered" evidence="1">
    <location>
        <begin position="46"/>
        <end position="70"/>
    </location>
</feature>
<evidence type="ECO:0000256" key="1">
    <source>
        <dbReference type="SAM" id="MobiDB-lite"/>
    </source>
</evidence>
<gene>
    <name evidence="2" type="ORF">EYF80_056736</name>
</gene>
<dbReference type="Proteomes" id="UP000314294">
    <property type="component" value="Unassembled WGS sequence"/>
</dbReference>
<comment type="caution">
    <text evidence="2">The sequence shown here is derived from an EMBL/GenBank/DDBJ whole genome shotgun (WGS) entry which is preliminary data.</text>
</comment>
<reference evidence="2 3" key="1">
    <citation type="submission" date="2019-03" db="EMBL/GenBank/DDBJ databases">
        <title>First draft genome of Liparis tanakae, snailfish: a comprehensive survey of snailfish specific genes.</title>
        <authorList>
            <person name="Kim W."/>
            <person name="Song I."/>
            <person name="Jeong J.-H."/>
            <person name="Kim D."/>
            <person name="Kim S."/>
            <person name="Ryu S."/>
            <person name="Song J.Y."/>
            <person name="Lee S.K."/>
        </authorList>
    </citation>
    <scope>NUCLEOTIDE SEQUENCE [LARGE SCALE GENOMIC DNA]</scope>
    <source>
        <tissue evidence="2">Muscle</tissue>
    </source>
</reference>